<dbReference type="EMBL" id="VYKL01000009">
    <property type="protein sequence ID" value="KAA9029145.1"/>
    <property type="molecule type" value="Genomic_DNA"/>
</dbReference>
<keyword evidence="2" id="KW-1185">Reference proteome</keyword>
<dbReference type="Proteomes" id="UP000326671">
    <property type="component" value="Unassembled WGS sequence"/>
</dbReference>
<dbReference type="AlphaFoldDB" id="A0A5J5I0H6"/>
<dbReference type="OrthoDB" id="9801392at2"/>
<evidence type="ECO:0000313" key="1">
    <source>
        <dbReference type="EMBL" id="KAA9029145.1"/>
    </source>
</evidence>
<evidence type="ECO:0000313" key="2">
    <source>
        <dbReference type="Proteomes" id="UP000326671"/>
    </source>
</evidence>
<name>A0A5J5I0H6_9BACI</name>
<sequence>MEKQFSSDRALRLAEIKKEITDFQKATNDIKRTADLMLLYVEQGVEYTTSFGYFSESFYSSMVKMFDQVATECDNDEELYNDLSNRIQEVLSMLDDCDWAFSEAIHESYYSIGWVHDEEDDEEW</sequence>
<protein>
    <submittedName>
        <fullName evidence="1">Uncharacterized protein</fullName>
    </submittedName>
</protein>
<gene>
    <name evidence="1" type="ORF">F4V44_03440</name>
</gene>
<accession>A0A5J5I0H6</accession>
<organism evidence="1 2">
    <name type="scientific">Niallia endozanthoxylica</name>
    <dbReference type="NCBI Taxonomy" id="2036016"/>
    <lineage>
        <taxon>Bacteria</taxon>
        <taxon>Bacillati</taxon>
        <taxon>Bacillota</taxon>
        <taxon>Bacilli</taxon>
        <taxon>Bacillales</taxon>
        <taxon>Bacillaceae</taxon>
        <taxon>Niallia</taxon>
    </lineage>
</organism>
<reference evidence="1 2" key="1">
    <citation type="submission" date="2019-09" db="EMBL/GenBank/DDBJ databases">
        <title>Whole genome sequences of isolates from the Mars Exploration Rovers.</title>
        <authorList>
            <person name="Seuylemezian A."/>
            <person name="Vaishampayan P."/>
        </authorList>
    </citation>
    <scope>NUCLEOTIDE SEQUENCE [LARGE SCALE GENOMIC DNA]</scope>
    <source>
        <strain evidence="1 2">MER_TA_151</strain>
    </source>
</reference>
<comment type="caution">
    <text evidence="1">The sequence shown here is derived from an EMBL/GenBank/DDBJ whole genome shotgun (WGS) entry which is preliminary data.</text>
</comment>
<proteinExistence type="predicted"/>